<dbReference type="EMBL" id="JASXSX010000001">
    <property type="protein sequence ID" value="MDT3767361.1"/>
    <property type="molecule type" value="Genomic_DNA"/>
</dbReference>
<dbReference type="Gene3D" id="1.10.10.10">
    <property type="entry name" value="Winged helix-like DNA-binding domain superfamily/Winged helix DNA-binding domain"/>
    <property type="match status" value="1"/>
</dbReference>
<keyword evidence="2" id="KW-0805">Transcription regulation</keyword>
<dbReference type="InterPro" id="IPR013324">
    <property type="entry name" value="RNA_pol_sigma_r3/r4-like"/>
</dbReference>
<evidence type="ECO:0000256" key="4">
    <source>
        <dbReference type="ARBA" id="ARBA00023163"/>
    </source>
</evidence>
<dbReference type="InterPro" id="IPR039425">
    <property type="entry name" value="RNA_pol_sigma-70-like"/>
</dbReference>
<feature type="domain" description="RNA polymerase sigma-70 region 2" evidence="5">
    <location>
        <begin position="23"/>
        <end position="86"/>
    </location>
</feature>
<dbReference type="InterPro" id="IPR014293">
    <property type="entry name" value="RNA_pol_sigma70_actinobac"/>
</dbReference>
<protein>
    <submittedName>
        <fullName evidence="7">Sigma-70 family RNA polymerase sigma factor</fullName>
    </submittedName>
</protein>
<dbReference type="Gene3D" id="1.10.1740.10">
    <property type="match status" value="1"/>
</dbReference>
<dbReference type="PANTHER" id="PTHR43133">
    <property type="entry name" value="RNA POLYMERASE ECF-TYPE SIGMA FACTO"/>
    <property type="match status" value="1"/>
</dbReference>
<dbReference type="SUPFAM" id="SSF88946">
    <property type="entry name" value="Sigma2 domain of RNA polymerase sigma factors"/>
    <property type="match status" value="1"/>
</dbReference>
<reference evidence="7 8" key="1">
    <citation type="submission" date="2023-06" db="EMBL/GenBank/DDBJ databases">
        <title>Draft genome sequence of Gleimia hominis type strain CCUG 57540T.</title>
        <authorList>
            <person name="Salva-Serra F."/>
            <person name="Cardew S."/>
            <person name="Jensie Markopoulos S."/>
            <person name="Ohlen M."/>
            <person name="Inganas E."/>
            <person name="Svensson-Stadler L."/>
            <person name="Moore E.R.B."/>
        </authorList>
    </citation>
    <scope>NUCLEOTIDE SEQUENCE [LARGE SCALE GENOMIC DNA]</scope>
    <source>
        <strain evidence="7 8">CCUG 57540</strain>
    </source>
</reference>
<keyword evidence="3" id="KW-0731">Sigma factor</keyword>
<proteinExistence type="inferred from homology"/>
<keyword evidence="4" id="KW-0804">Transcription</keyword>
<keyword evidence="8" id="KW-1185">Reference proteome</keyword>
<evidence type="ECO:0000313" key="7">
    <source>
        <dbReference type="EMBL" id="MDT3767361.1"/>
    </source>
</evidence>
<dbReference type="NCBIfam" id="TIGR02947">
    <property type="entry name" value="SigH_actino"/>
    <property type="match status" value="1"/>
</dbReference>
<dbReference type="PANTHER" id="PTHR43133:SF59">
    <property type="entry name" value="ECF RNA POLYMERASE SIGMA FACTOR SIGR"/>
    <property type="match status" value="1"/>
</dbReference>
<dbReference type="Pfam" id="PF08281">
    <property type="entry name" value="Sigma70_r4_2"/>
    <property type="match status" value="1"/>
</dbReference>
<dbReference type="CDD" id="cd06171">
    <property type="entry name" value="Sigma70_r4"/>
    <property type="match status" value="1"/>
</dbReference>
<dbReference type="Pfam" id="PF04542">
    <property type="entry name" value="Sigma70_r2"/>
    <property type="match status" value="1"/>
</dbReference>
<evidence type="ECO:0000256" key="3">
    <source>
        <dbReference type="ARBA" id="ARBA00023082"/>
    </source>
</evidence>
<evidence type="ECO:0000259" key="5">
    <source>
        <dbReference type="Pfam" id="PF04542"/>
    </source>
</evidence>
<evidence type="ECO:0000259" key="6">
    <source>
        <dbReference type="Pfam" id="PF08281"/>
    </source>
</evidence>
<dbReference type="InterPro" id="IPR013325">
    <property type="entry name" value="RNA_pol_sigma_r2"/>
</dbReference>
<gene>
    <name evidence="7" type="ORF">QS713_04680</name>
</gene>
<dbReference type="SUPFAM" id="SSF88659">
    <property type="entry name" value="Sigma3 and sigma4 domains of RNA polymerase sigma factors"/>
    <property type="match status" value="1"/>
</dbReference>
<name>A0ABU3IBR0_9ACTO</name>
<evidence type="ECO:0000256" key="2">
    <source>
        <dbReference type="ARBA" id="ARBA00023015"/>
    </source>
</evidence>
<dbReference type="InterPro" id="IPR013249">
    <property type="entry name" value="RNA_pol_sigma70_r4_t2"/>
</dbReference>
<feature type="domain" description="RNA polymerase sigma factor 70 region 4 type 2" evidence="6">
    <location>
        <begin position="125"/>
        <end position="177"/>
    </location>
</feature>
<organism evidence="7 8">
    <name type="scientific">Gleimia hominis</name>
    <dbReference type="NCBI Taxonomy" id="595468"/>
    <lineage>
        <taxon>Bacteria</taxon>
        <taxon>Bacillati</taxon>
        <taxon>Actinomycetota</taxon>
        <taxon>Actinomycetes</taxon>
        <taxon>Actinomycetales</taxon>
        <taxon>Actinomycetaceae</taxon>
        <taxon>Gleimia</taxon>
    </lineage>
</organism>
<evidence type="ECO:0000313" key="8">
    <source>
        <dbReference type="Proteomes" id="UP001247542"/>
    </source>
</evidence>
<dbReference type="InterPro" id="IPR007627">
    <property type="entry name" value="RNA_pol_sigma70_r2"/>
</dbReference>
<sequence length="198" mass="22985">MLKVMDKENELRERFEAEALPLLDQLYGSAMRLTRNPQDAQDLVQDTYVRAFSSFHTFKPGTNLRAWMYRILKNTFINNYRKKQRRPQQTDGETVEDWQLYEAANHHAVGLLSAEEEALDFLPDDQVRQALEELPENYREAVILSDIDGFSYKEISQIMDSPMGTVMSRIHRGRALLREALAQYAVENNIVSKENVDA</sequence>
<evidence type="ECO:0000256" key="1">
    <source>
        <dbReference type="ARBA" id="ARBA00010641"/>
    </source>
</evidence>
<dbReference type="Proteomes" id="UP001247542">
    <property type="component" value="Unassembled WGS sequence"/>
</dbReference>
<dbReference type="NCBIfam" id="TIGR02937">
    <property type="entry name" value="sigma70-ECF"/>
    <property type="match status" value="1"/>
</dbReference>
<comment type="caution">
    <text evidence="7">The sequence shown here is derived from an EMBL/GenBank/DDBJ whole genome shotgun (WGS) entry which is preliminary data.</text>
</comment>
<comment type="similarity">
    <text evidence="1">Belongs to the sigma-70 factor family. ECF subfamily.</text>
</comment>
<accession>A0ABU3IBR0</accession>
<dbReference type="InterPro" id="IPR014284">
    <property type="entry name" value="RNA_pol_sigma-70_dom"/>
</dbReference>
<dbReference type="RefSeq" id="WP_102216043.1">
    <property type="nucleotide sequence ID" value="NZ_CP126963.1"/>
</dbReference>
<dbReference type="InterPro" id="IPR036388">
    <property type="entry name" value="WH-like_DNA-bd_sf"/>
</dbReference>